<evidence type="ECO:0000256" key="1">
    <source>
        <dbReference type="SAM" id="Phobius"/>
    </source>
</evidence>
<feature type="transmembrane region" description="Helical" evidence="1">
    <location>
        <begin position="63"/>
        <end position="83"/>
    </location>
</feature>
<reference evidence="2" key="1">
    <citation type="submission" date="2021-05" db="EMBL/GenBank/DDBJ databases">
        <authorList>
            <person name="Alioto T."/>
            <person name="Alioto T."/>
            <person name="Gomez Garrido J."/>
        </authorList>
    </citation>
    <scope>NUCLEOTIDE SEQUENCE</scope>
</reference>
<keyword evidence="1" id="KW-0472">Membrane</keyword>
<sequence length="161" mass="18552">MKKKKKKKKTHLNDFPPPPLFFFPFNIYISPSPPYLSVIFVFLLFPPHNLSLSPSLSPPLHSILSFSLFFVIETDSYSFFFFIPTRTQYDGLASASSPTLFYPIFVTLKRERKPRKKNGVSERDTYLLGPATYLLLFRPQKPSKLHPDHLAEALKMVVVSI</sequence>
<feature type="transmembrane region" description="Helical" evidence="1">
    <location>
        <begin position="20"/>
        <end position="43"/>
    </location>
</feature>
<organism evidence="2">
    <name type="scientific">Cacopsylla melanoneura</name>
    <dbReference type="NCBI Taxonomy" id="428564"/>
    <lineage>
        <taxon>Eukaryota</taxon>
        <taxon>Metazoa</taxon>
        <taxon>Ecdysozoa</taxon>
        <taxon>Arthropoda</taxon>
        <taxon>Hexapoda</taxon>
        <taxon>Insecta</taxon>
        <taxon>Pterygota</taxon>
        <taxon>Neoptera</taxon>
        <taxon>Paraneoptera</taxon>
        <taxon>Hemiptera</taxon>
        <taxon>Sternorrhyncha</taxon>
        <taxon>Psylloidea</taxon>
        <taxon>Psyllidae</taxon>
        <taxon>Psyllinae</taxon>
        <taxon>Cacopsylla</taxon>
    </lineage>
</organism>
<dbReference type="EMBL" id="HBUF01092354">
    <property type="protein sequence ID" value="CAG6636017.1"/>
    <property type="molecule type" value="Transcribed_RNA"/>
</dbReference>
<accession>A0A8D8VUB0</accession>
<keyword evidence="1" id="KW-0812">Transmembrane</keyword>
<evidence type="ECO:0000313" key="2">
    <source>
        <dbReference type="EMBL" id="CAG6636017.1"/>
    </source>
</evidence>
<proteinExistence type="predicted"/>
<name>A0A8D8VUB0_9HEMI</name>
<dbReference type="AlphaFoldDB" id="A0A8D8VUB0"/>
<protein>
    <submittedName>
        <fullName evidence="2">Uncharacterized protein</fullName>
    </submittedName>
</protein>
<keyword evidence="1" id="KW-1133">Transmembrane helix</keyword>